<dbReference type="PANTHER" id="PTHR30595:SF6">
    <property type="entry name" value="SCHLAFEN ALBA-2 DOMAIN-CONTAINING PROTEIN"/>
    <property type="match status" value="1"/>
</dbReference>
<dbReference type="Gene3D" id="3.30.950.30">
    <property type="entry name" value="Schlafen, AAA domain"/>
    <property type="match status" value="1"/>
</dbReference>
<feature type="domain" description="Schlafen AlbA-2" evidence="2">
    <location>
        <begin position="12"/>
        <end position="127"/>
    </location>
</feature>
<evidence type="ECO:0000256" key="1">
    <source>
        <dbReference type="SAM" id="MobiDB-lite"/>
    </source>
</evidence>
<keyword evidence="4" id="KW-1185">Reference proteome</keyword>
<dbReference type="PANTHER" id="PTHR30595">
    <property type="entry name" value="GLPR-RELATED TRANSCRIPTIONAL REPRESSOR"/>
    <property type="match status" value="1"/>
</dbReference>
<comment type="caution">
    <text evidence="3">The sequence shown here is derived from an EMBL/GenBank/DDBJ whole genome shotgun (WGS) entry which is preliminary data.</text>
</comment>
<gene>
    <name evidence="3" type="ORF">AB1207_06995</name>
</gene>
<accession>A0ABV3P4D1</accession>
<dbReference type="InterPro" id="IPR038475">
    <property type="entry name" value="RecG_C_sf"/>
</dbReference>
<dbReference type="Pfam" id="PF04326">
    <property type="entry name" value="SLFN_AlbA_2"/>
    <property type="match status" value="1"/>
</dbReference>
<proteinExistence type="predicted"/>
<dbReference type="Gene3D" id="6.10.10.130">
    <property type="match status" value="1"/>
</dbReference>
<reference evidence="3 4" key="1">
    <citation type="submission" date="2024-07" db="EMBL/GenBank/DDBJ databases">
        <authorList>
            <person name="Thanompreechachai J."/>
            <person name="Duangmal K."/>
        </authorList>
    </citation>
    <scope>NUCLEOTIDE SEQUENCE [LARGE SCALE GENOMIC DNA]</scope>
    <source>
        <strain evidence="3 4">KCTC 19886</strain>
    </source>
</reference>
<organism evidence="3 4">
    <name type="scientific">Kineococcus endophyticus</name>
    <dbReference type="NCBI Taxonomy" id="1181883"/>
    <lineage>
        <taxon>Bacteria</taxon>
        <taxon>Bacillati</taxon>
        <taxon>Actinomycetota</taxon>
        <taxon>Actinomycetes</taxon>
        <taxon>Kineosporiales</taxon>
        <taxon>Kineosporiaceae</taxon>
        <taxon>Kineococcus</taxon>
    </lineage>
</organism>
<feature type="region of interest" description="Disordered" evidence="1">
    <location>
        <begin position="1"/>
        <end position="25"/>
    </location>
</feature>
<dbReference type="EMBL" id="JBFNQN010000004">
    <property type="protein sequence ID" value="MEW9264489.1"/>
    <property type="molecule type" value="Genomic_DNA"/>
</dbReference>
<dbReference type="InterPro" id="IPR007421">
    <property type="entry name" value="Schlafen_AlbA_2_dom"/>
</dbReference>
<sequence length="564" mass="61472">MHSGRRSAASLEDETLDFTTEKSNDKETAQDLAEAAVCFANASGGTIVVGVRDRTTGPEAFIDATISRDLLRSKIHELTEPAMVVDVQDVSLHGHRLLAVVVPAGLDVYATRKGLVLRRWNDQCLPLSPTGVSRLDDERRGTDWSAGRSGRSTTEVDPDAMHRVRQLLRQTGDETRVRLASASDQDLITALRLDVGGNELNRAGEVLLCRNAVAAAADVLVYQYRATPGGEATASRRWGTPLVTAFAEALDAVSARSEITPLNTVRGQVLQIADFPLAAVREAVANALLHGDHRERRPVHIEHSPSTLHVRSPGPLVTGITPANILTAGSKARFPALAGSFRQLGLAEELGQGVDRMYREMVRSGRQAPEVLVASGGGEPETTVVLRGGPPNVRIARFVAELPDAERNDTDALLILLMLCEKRSVTAKDVAPVVQRDVAATEDILRRLVHGPAGLLEATAGTHARRNPNYRLRGQALAALGPAVTYHRRNPSDTDTKVVDHVQEYESINNATIQRIFDVDVYQARDILRDLVGREILTRTSTQTRGRAVKYGRGARFPEKRRRR</sequence>
<dbReference type="RefSeq" id="WP_367637415.1">
    <property type="nucleotide sequence ID" value="NZ_JBFNQN010000004.1"/>
</dbReference>
<feature type="region of interest" description="Disordered" evidence="1">
    <location>
        <begin position="136"/>
        <end position="155"/>
    </location>
</feature>
<name>A0ABV3P4D1_9ACTN</name>
<dbReference type="InterPro" id="IPR038461">
    <property type="entry name" value="Schlafen_AlbA_2_dom_sf"/>
</dbReference>
<evidence type="ECO:0000313" key="4">
    <source>
        <dbReference type="Proteomes" id="UP001555826"/>
    </source>
</evidence>
<dbReference type="Proteomes" id="UP001555826">
    <property type="component" value="Unassembled WGS sequence"/>
</dbReference>
<dbReference type="Gene3D" id="3.30.565.60">
    <property type="match status" value="1"/>
</dbReference>
<evidence type="ECO:0000259" key="2">
    <source>
        <dbReference type="Pfam" id="PF04326"/>
    </source>
</evidence>
<evidence type="ECO:0000313" key="3">
    <source>
        <dbReference type="EMBL" id="MEW9264489.1"/>
    </source>
</evidence>
<protein>
    <submittedName>
        <fullName evidence="3">RNA-binding domain-containing protein</fullName>
    </submittedName>
</protein>
<dbReference type="Pfam" id="PF13749">
    <property type="entry name" value="HATPase_c_4"/>
    <property type="match status" value="1"/>
</dbReference>